<keyword evidence="10" id="KW-1185">Reference proteome</keyword>
<dbReference type="Pfam" id="PF01522">
    <property type="entry name" value="Polysacc_deac_1"/>
    <property type="match status" value="1"/>
</dbReference>
<dbReference type="InterPro" id="IPR051398">
    <property type="entry name" value="Polysacch_Deacetylase"/>
</dbReference>
<evidence type="ECO:0000313" key="9">
    <source>
        <dbReference type="EMBL" id="MDK3074573.1"/>
    </source>
</evidence>
<proteinExistence type="inferred from homology"/>
<comment type="subcellular location">
    <subcellularLocation>
        <location evidence="2">Secreted</location>
    </subcellularLocation>
</comment>
<keyword evidence="5" id="KW-0732">Signal</keyword>
<evidence type="ECO:0000256" key="4">
    <source>
        <dbReference type="ARBA" id="ARBA00020071"/>
    </source>
</evidence>
<evidence type="ECO:0000256" key="3">
    <source>
        <dbReference type="ARBA" id="ARBA00010973"/>
    </source>
</evidence>
<comment type="similarity">
    <text evidence="3">Belongs to the polysaccharide deacetylase family.</text>
</comment>
<dbReference type="CDD" id="cd10918">
    <property type="entry name" value="CE4_NodB_like_5s_6s"/>
    <property type="match status" value="1"/>
</dbReference>
<dbReference type="InterPro" id="IPR011330">
    <property type="entry name" value="Glyco_hydro/deAcase_b/a-brl"/>
</dbReference>
<evidence type="ECO:0000256" key="1">
    <source>
        <dbReference type="ARBA" id="ARBA00003236"/>
    </source>
</evidence>
<comment type="caution">
    <text evidence="9">The sequence shown here is derived from an EMBL/GenBank/DDBJ whole genome shotgun (WGS) entry which is preliminary data.</text>
</comment>
<evidence type="ECO:0000256" key="6">
    <source>
        <dbReference type="ARBA" id="ARBA00032976"/>
    </source>
</evidence>
<dbReference type="Gene3D" id="3.20.20.370">
    <property type="entry name" value="Glycoside hydrolase/deacetylase"/>
    <property type="match status" value="1"/>
</dbReference>
<evidence type="ECO:0000256" key="5">
    <source>
        <dbReference type="ARBA" id="ARBA00022729"/>
    </source>
</evidence>
<dbReference type="SUPFAM" id="SSF88713">
    <property type="entry name" value="Glycoside hydrolase/deacetylase"/>
    <property type="match status" value="1"/>
</dbReference>
<organism evidence="9 10">
    <name type="scientific">Sedimentitalea xiamensis</name>
    <dbReference type="NCBI Taxonomy" id="3050037"/>
    <lineage>
        <taxon>Bacteria</taxon>
        <taxon>Pseudomonadati</taxon>
        <taxon>Pseudomonadota</taxon>
        <taxon>Alphaproteobacteria</taxon>
        <taxon>Rhodobacterales</taxon>
        <taxon>Paracoccaceae</taxon>
        <taxon>Sedimentitalea</taxon>
    </lineage>
</organism>
<accession>A0ABT7FHI5</accession>
<comment type="function">
    <text evidence="1">Is involved in generating a small heat-stable compound (Nod), an acylated oligomer of N-acetylglucosamine, that stimulates mitosis in various plant protoplasts.</text>
</comment>
<reference evidence="9 10" key="1">
    <citation type="submission" date="2023-05" db="EMBL/GenBank/DDBJ databases">
        <title>Sedimentitalea sp. nov. JM2-8.</title>
        <authorList>
            <person name="Huang J."/>
        </authorList>
    </citation>
    <scope>NUCLEOTIDE SEQUENCE [LARGE SCALE GENOMIC DNA]</scope>
    <source>
        <strain evidence="9 10">JM2-8</strain>
    </source>
</reference>
<protein>
    <recommendedName>
        <fullName evidence="4">Chitooligosaccharide deacetylase</fullName>
    </recommendedName>
    <alternativeName>
        <fullName evidence="6">Nodulation protein B</fullName>
    </alternativeName>
</protein>
<sequence>MRQVVLCLHGIGAPQRELEPGEAPYWISEELFHETVERVAAAAGKVDVRFTFDDGNASDVEIGGTALARAGHRAEMFLLTDRIDSPGSVGRAGIAELLRQGHCIGSHGAAHRDWTALSQDEVPREIRDPKRILAGITGQPVEAAAIPFGRYDRKVLARLVEGGFTRVYSSDGGPWRQGQRPVPRTSLTGTMTGEDIDRILHGPDPLARRLRRKAARAYKRLV</sequence>
<keyword evidence="9" id="KW-0378">Hydrolase</keyword>
<dbReference type="Proteomes" id="UP001227126">
    <property type="component" value="Unassembled WGS sequence"/>
</dbReference>
<dbReference type="EMBL" id="JASNJE010000021">
    <property type="protein sequence ID" value="MDK3074573.1"/>
    <property type="molecule type" value="Genomic_DNA"/>
</dbReference>
<dbReference type="GO" id="GO:0016787">
    <property type="term" value="F:hydrolase activity"/>
    <property type="evidence" value="ECO:0007669"/>
    <property type="project" value="UniProtKB-KW"/>
</dbReference>
<name>A0ABT7FHI5_9RHOB</name>
<evidence type="ECO:0000256" key="2">
    <source>
        <dbReference type="ARBA" id="ARBA00004613"/>
    </source>
</evidence>
<dbReference type="PROSITE" id="PS51677">
    <property type="entry name" value="NODB"/>
    <property type="match status" value="1"/>
</dbReference>
<dbReference type="PANTHER" id="PTHR34216:SF3">
    <property type="entry name" value="POLY-BETA-1,6-N-ACETYL-D-GLUCOSAMINE N-DEACETYLASE"/>
    <property type="match status" value="1"/>
</dbReference>
<dbReference type="RefSeq" id="WP_284486503.1">
    <property type="nucleotide sequence ID" value="NZ_JASNJE010000021.1"/>
</dbReference>
<gene>
    <name evidence="9" type="ORF">QO034_15870</name>
</gene>
<dbReference type="InterPro" id="IPR002509">
    <property type="entry name" value="NODB_dom"/>
</dbReference>
<evidence type="ECO:0000259" key="8">
    <source>
        <dbReference type="PROSITE" id="PS51677"/>
    </source>
</evidence>
<evidence type="ECO:0000256" key="7">
    <source>
        <dbReference type="SAM" id="MobiDB-lite"/>
    </source>
</evidence>
<dbReference type="PANTHER" id="PTHR34216">
    <property type="match status" value="1"/>
</dbReference>
<feature type="domain" description="NodB homology" evidence="8">
    <location>
        <begin position="46"/>
        <end position="222"/>
    </location>
</feature>
<evidence type="ECO:0000313" key="10">
    <source>
        <dbReference type="Proteomes" id="UP001227126"/>
    </source>
</evidence>
<feature type="region of interest" description="Disordered" evidence="7">
    <location>
        <begin position="171"/>
        <end position="190"/>
    </location>
</feature>